<evidence type="ECO:0000259" key="3">
    <source>
        <dbReference type="PROSITE" id="PS51898"/>
    </source>
</evidence>
<accession>A0ABQ3WH10</accession>
<feature type="domain" description="Tyr recombinase" evidence="3">
    <location>
        <begin position="168"/>
        <end position="379"/>
    </location>
</feature>
<dbReference type="InterPro" id="IPR002104">
    <property type="entry name" value="Integrase_catalytic"/>
</dbReference>
<keyword evidence="1" id="KW-0233">DNA recombination</keyword>
<dbReference type="PANTHER" id="PTHR30349">
    <property type="entry name" value="PHAGE INTEGRASE-RELATED"/>
    <property type="match status" value="1"/>
</dbReference>
<dbReference type="Pfam" id="PF00589">
    <property type="entry name" value="Phage_integrase"/>
    <property type="match status" value="1"/>
</dbReference>
<sequence>MGESGSRRLTLVPPPVVEADEDSASTVPAVEPGLADVVTLGRRRAAQVSEADEESFFADTLAEYQWARDVSGLAPSTLDQLVKPVIEVCQHYGTMPWRLTSRQVDLYFAGPGKRGRSTMRQKLNRIDGYFAFLEQRYGGEVFRRFGVGVESPVDPFNRPRHRGDYGLRVPPSRRQTAEFFATWRDALPAARKHAVACRDYTMAKIAYISGVRASELCGVRIGDVHWESGQWGRFLVQGKGAHGSGPRQREAYLFAEGRALLWWYMEEIRGAFIDDPEDLSAPLWPSERLPTAVAALNLPTAPAVTPGTFRRALGVAAKAYLPGPVLELHPHLLRHACATHNYETGMSLWEVQKLLGHEWPTTTVRYLATATADPERAGVASASRAAQRLVMDKGNLR</sequence>
<dbReference type="InterPro" id="IPR013762">
    <property type="entry name" value="Integrase-like_cat_sf"/>
</dbReference>
<evidence type="ECO:0000256" key="1">
    <source>
        <dbReference type="ARBA" id="ARBA00023172"/>
    </source>
</evidence>
<dbReference type="InterPro" id="IPR050090">
    <property type="entry name" value="Tyrosine_recombinase_XerCD"/>
</dbReference>
<organism evidence="4">
    <name type="scientific">Actinoplanes campanulatus</name>
    <dbReference type="NCBI Taxonomy" id="113559"/>
    <lineage>
        <taxon>Bacteria</taxon>
        <taxon>Bacillati</taxon>
        <taxon>Actinomycetota</taxon>
        <taxon>Actinomycetes</taxon>
        <taxon>Micromonosporales</taxon>
        <taxon>Micromonosporaceae</taxon>
        <taxon>Actinoplanes</taxon>
    </lineage>
</organism>
<evidence type="ECO:0000313" key="4">
    <source>
        <dbReference type="EMBL" id="GID45518.1"/>
    </source>
</evidence>
<name>A0ABQ3WH10_9ACTN</name>
<dbReference type="EMBL" id="BOMF01000055">
    <property type="protein sequence ID" value="GID45518.1"/>
    <property type="molecule type" value="Genomic_DNA"/>
</dbReference>
<dbReference type="CDD" id="cd00397">
    <property type="entry name" value="DNA_BRE_C"/>
    <property type="match status" value="1"/>
</dbReference>
<evidence type="ECO:0000256" key="2">
    <source>
        <dbReference type="SAM" id="MobiDB-lite"/>
    </source>
</evidence>
<dbReference type="SUPFAM" id="SSF56349">
    <property type="entry name" value="DNA breaking-rejoining enzymes"/>
    <property type="match status" value="1"/>
</dbReference>
<dbReference type="Gene3D" id="1.10.443.10">
    <property type="entry name" value="Intergrase catalytic core"/>
    <property type="match status" value="1"/>
</dbReference>
<dbReference type="PROSITE" id="PS51898">
    <property type="entry name" value="TYR_RECOMBINASE"/>
    <property type="match status" value="1"/>
</dbReference>
<feature type="region of interest" description="Disordered" evidence="2">
    <location>
        <begin position="1"/>
        <end position="23"/>
    </location>
</feature>
<comment type="caution">
    <text evidence="4">The sequence shown here is derived from an EMBL/GenBank/DDBJ whole genome shotgun (WGS) entry which is preliminary data.</text>
</comment>
<protein>
    <recommendedName>
        <fullName evidence="3">Tyr recombinase domain-containing protein</fullName>
    </recommendedName>
</protein>
<proteinExistence type="predicted"/>
<dbReference type="InterPro" id="IPR011010">
    <property type="entry name" value="DNA_brk_join_enz"/>
</dbReference>
<dbReference type="PANTHER" id="PTHR30349:SF81">
    <property type="entry name" value="TYROSINE RECOMBINASE XERC"/>
    <property type="match status" value="1"/>
</dbReference>
<gene>
    <name evidence="4" type="ORF">Aca07nite_27930</name>
</gene>
<reference evidence="4" key="1">
    <citation type="submission" date="2021-01" db="EMBL/GenBank/DDBJ databases">
        <title>Whole genome shotgun sequence of Actinoplanes capillaceus NBRC 16408.</title>
        <authorList>
            <person name="Komaki H."/>
            <person name="Tamura T."/>
        </authorList>
    </citation>
    <scope>NUCLEOTIDE SEQUENCE [LARGE SCALE GENOMIC DNA]</scope>
    <source>
        <strain evidence="4">NBRC 16408</strain>
    </source>
</reference>